<evidence type="ECO:0000313" key="3">
    <source>
        <dbReference type="Proteomes" id="UP000011115"/>
    </source>
</evidence>
<dbReference type="Gramene" id="PGSC0003DMT400094895">
    <property type="protein sequence ID" value="PGSC0003DMT400094895"/>
    <property type="gene ID" value="PGSC0003DMG400044466"/>
</dbReference>
<accession>M1DV44</accession>
<evidence type="ECO:0000256" key="1">
    <source>
        <dbReference type="SAM" id="MobiDB-lite"/>
    </source>
</evidence>
<dbReference type="PaxDb" id="4113-PGSC0003DMT400094895"/>
<dbReference type="AlphaFoldDB" id="M1DV44"/>
<reference evidence="2" key="2">
    <citation type="submission" date="2015-06" db="UniProtKB">
        <authorList>
            <consortium name="EnsemblPlants"/>
        </authorList>
    </citation>
    <scope>IDENTIFICATION</scope>
    <source>
        <strain evidence="2">DM1-3 516 R44</strain>
    </source>
</reference>
<dbReference type="Proteomes" id="UP000011115">
    <property type="component" value="Unassembled WGS sequence"/>
</dbReference>
<dbReference type="HOGENOM" id="CLU_2201682_0_0_1"/>
<proteinExistence type="predicted"/>
<dbReference type="EnsemblPlants" id="PGSC0003DMT400094895">
    <property type="protein sequence ID" value="PGSC0003DMT400094895"/>
    <property type="gene ID" value="PGSC0003DMG400044466"/>
</dbReference>
<name>M1DV44_SOLTU</name>
<sequence>MESFFVLGHLSTFVELEVAFEAGNVSLTFFDIGELPNGQGLAYCSRVPSPEGENLVGERKEQSMSHRTVPRSSAISPKVTEPKDAEGKSKTVMKMTKGRIADWIGDPD</sequence>
<protein>
    <submittedName>
        <fullName evidence="2">Uncharacterized protein</fullName>
    </submittedName>
</protein>
<evidence type="ECO:0000313" key="2">
    <source>
        <dbReference type="EnsemblPlants" id="PGSC0003DMT400094895"/>
    </source>
</evidence>
<keyword evidence="3" id="KW-1185">Reference proteome</keyword>
<reference evidence="3" key="1">
    <citation type="journal article" date="2011" name="Nature">
        <title>Genome sequence and analysis of the tuber crop potato.</title>
        <authorList>
            <consortium name="The Potato Genome Sequencing Consortium"/>
        </authorList>
    </citation>
    <scope>NUCLEOTIDE SEQUENCE [LARGE SCALE GENOMIC DNA]</scope>
    <source>
        <strain evidence="3">cv. DM1-3 516 R44</strain>
    </source>
</reference>
<feature type="compositionally biased region" description="Basic and acidic residues" evidence="1">
    <location>
        <begin position="80"/>
        <end position="89"/>
    </location>
</feature>
<organism evidence="2 3">
    <name type="scientific">Solanum tuberosum</name>
    <name type="common">Potato</name>
    <dbReference type="NCBI Taxonomy" id="4113"/>
    <lineage>
        <taxon>Eukaryota</taxon>
        <taxon>Viridiplantae</taxon>
        <taxon>Streptophyta</taxon>
        <taxon>Embryophyta</taxon>
        <taxon>Tracheophyta</taxon>
        <taxon>Spermatophyta</taxon>
        <taxon>Magnoliopsida</taxon>
        <taxon>eudicotyledons</taxon>
        <taxon>Gunneridae</taxon>
        <taxon>Pentapetalae</taxon>
        <taxon>asterids</taxon>
        <taxon>lamiids</taxon>
        <taxon>Solanales</taxon>
        <taxon>Solanaceae</taxon>
        <taxon>Solanoideae</taxon>
        <taxon>Solaneae</taxon>
        <taxon>Solanum</taxon>
    </lineage>
</organism>
<dbReference type="InParanoid" id="M1DV44"/>
<feature type="region of interest" description="Disordered" evidence="1">
    <location>
        <begin position="52"/>
        <end position="92"/>
    </location>
</feature>